<dbReference type="GO" id="GO:0003677">
    <property type="term" value="F:DNA binding"/>
    <property type="evidence" value="ECO:0007669"/>
    <property type="project" value="UniProtKB-KW"/>
</dbReference>
<dbReference type="eggNOG" id="COG0550">
    <property type="taxonomic scope" value="Bacteria"/>
</dbReference>
<sequence>MAEKVVIVESPNKVKTISKYLGKDYEVLASVGHIVKLPASGKFQLGIDLENWEPQYVLDPTKKKVVSELKKAVKNAKEVFIATDLDREGEAIGENLVHFLNLEDKYSRIRYGEITKNAILTAMENPTKLDLNLVNAQKARRMLDRIIGFRLSKLMASKLSNYPTKPTAGRVQSIGLKLIIDRENEIKAFEPEKYHTLEAKISEDVVAEYFNSNHDGDHRSWIYPKDIEKIKKEIKGPLEVKSIKTGQRTEAQITPLKQSVVFRKVQGSSNVIQSAMQRLYEGYDEGGLISYPRTDSTRLSQTFINESKKYIEKKFGKQYFSESIKGVAGDQDAHEAIRPTDVSLTPEMAVAKYGIEGAELRVYTFIYNTTLQALMKSPIRSTLRYELENNSHKFKLSSSKVIFDGYYVIDGYDRDKELPIYTEGQKIEVKQYVYSDHETKPPARYNDGTLIQMLDDLKIGRPSTFAATVSKLKERLYVKAEATNLEPSDFGFQVLEKLLISFPGTINEEYTAKVEADLDLIAENKIDYKKVLQDFWDLFSETLDTAYLTLERTILIPEQVGEECPDDGGVLIYKNSRRGDRFIACANWPECTFTRSIAKKKWFNKKKSTEEIN</sequence>
<dbReference type="PROSITE" id="PS50880">
    <property type="entry name" value="TOPRIM"/>
    <property type="match status" value="1"/>
</dbReference>
<dbReference type="GO" id="GO:0003917">
    <property type="term" value="F:DNA topoisomerase type I (single strand cut, ATP-independent) activity"/>
    <property type="evidence" value="ECO:0007669"/>
    <property type="project" value="UniProtKB-UniRule"/>
</dbReference>
<keyword evidence="7 10" id="KW-0799">Topoisomerase</keyword>
<feature type="site" description="Interaction with DNA" evidence="10">
    <location>
        <position position="33"/>
    </location>
</feature>
<dbReference type="SMART" id="SM00493">
    <property type="entry name" value="TOPRIM"/>
    <property type="match status" value="1"/>
</dbReference>
<dbReference type="Gene3D" id="3.40.50.140">
    <property type="match status" value="1"/>
</dbReference>
<feature type="site" description="Interaction with DNA" evidence="10">
    <location>
        <position position="141"/>
    </location>
</feature>
<evidence type="ECO:0000256" key="2">
    <source>
        <dbReference type="ARBA" id="ARBA00009446"/>
    </source>
</evidence>
<dbReference type="Gene3D" id="2.70.20.10">
    <property type="entry name" value="Topoisomerase I, domain 3"/>
    <property type="match status" value="1"/>
</dbReference>
<dbReference type="InterPro" id="IPR023406">
    <property type="entry name" value="Topo_IA_AS"/>
</dbReference>
<dbReference type="SUPFAM" id="SSF56712">
    <property type="entry name" value="Prokaryotic type I DNA topoisomerase"/>
    <property type="match status" value="1"/>
</dbReference>
<feature type="domain" description="Topo IA-type catalytic" evidence="12">
    <location>
        <begin position="130"/>
        <end position="543"/>
    </location>
</feature>
<comment type="similarity">
    <text evidence="2 10">Belongs to the type IA topoisomerase family.</text>
</comment>
<dbReference type="InterPro" id="IPR000380">
    <property type="entry name" value="Topo_IA"/>
</dbReference>
<dbReference type="SMART" id="SM00436">
    <property type="entry name" value="TOP1Bc"/>
    <property type="match status" value="1"/>
</dbReference>
<dbReference type="AlphaFoldDB" id="Q6KIK8"/>
<keyword evidence="9 10" id="KW-0413">Isomerase</keyword>
<comment type="function">
    <text evidence="10">Releases the supercoiling and torsional tension of DNA, which is introduced during the DNA replication and transcription, by transiently cleaving and rejoining one strand of the DNA duplex. Introduces a single-strand break via transesterification at a target site in duplex DNA. The scissile phosphodiester is attacked by the catalytic tyrosine of the enzyme, resulting in the formation of a DNA-(5'-phosphotyrosyl)-enzyme intermediate and the expulsion of a 3'-OH DNA strand. The free DNA strand then undergoes passage around the unbroken strand, thus removing DNA supercoils. Finally, in the religation step, the DNA 3'-OH attacks the covalent intermediate to expel the active-site tyrosine and restore the DNA phosphodiester backbone.</text>
</comment>
<dbReference type="PANTHER" id="PTHR42785:SF1">
    <property type="entry name" value="DNA TOPOISOMERASE"/>
    <property type="match status" value="1"/>
</dbReference>
<feature type="active site" description="O-(5'-phospho-DNA)-tyrosine intermediate" evidence="10">
    <location>
        <position position="291"/>
    </location>
</feature>
<dbReference type="PROSITE" id="PS52039">
    <property type="entry name" value="TOPO_IA_2"/>
    <property type="match status" value="1"/>
</dbReference>
<dbReference type="Pfam" id="PF01396">
    <property type="entry name" value="Zn_ribbon_Top1"/>
    <property type="match status" value="1"/>
</dbReference>
<dbReference type="InterPro" id="IPR013497">
    <property type="entry name" value="Topo_IA_cen"/>
</dbReference>
<feature type="site" description="Interaction with DNA" evidence="10">
    <location>
        <position position="293"/>
    </location>
</feature>
<keyword evidence="14" id="KW-1185">Reference proteome</keyword>
<dbReference type="InterPro" id="IPR006171">
    <property type="entry name" value="TOPRIM_dom"/>
</dbReference>
<accession>Q6KIK8</accession>
<dbReference type="InterPro" id="IPR005733">
    <property type="entry name" value="TopoI_bac-type"/>
</dbReference>
<dbReference type="GO" id="GO:0006265">
    <property type="term" value="P:DNA topological change"/>
    <property type="evidence" value="ECO:0007669"/>
    <property type="project" value="UniProtKB-UniRule"/>
</dbReference>
<dbReference type="InterPro" id="IPR003602">
    <property type="entry name" value="Topo_IA_DNA-bd_dom"/>
</dbReference>
<evidence type="ECO:0000256" key="10">
    <source>
        <dbReference type="HAMAP-Rule" id="MF_00952"/>
    </source>
</evidence>
<dbReference type="Pfam" id="PF01751">
    <property type="entry name" value="Toprim"/>
    <property type="match status" value="1"/>
</dbReference>
<evidence type="ECO:0000313" key="13">
    <source>
        <dbReference type="EMBL" id="AAT27568.1"/>
    </source>
</evidence>
<dbReference type="NCBIfam" id="TIGR01051">
    <property type="entry name" value="topA_bact"/>
    <property type="match status" value="1"/>
</dbReference>
<keyword evidence="3" id="KW-0479">Metal-binding</keyword>
<dbReference type="EMBL" id="AE017308">
    <property type="protein sequence ID" value="AAT27568.1"/>
    <property type="molecule type" value="Genomic_DNA"/>
</dbReference>
<dbReference type="InterPro" id="IPR013825">
    <property type="entry name" value="Topo_IA_cen_sub2"/>
</dbReference>
<comment type="caution">
    <text evidence="10">Lacks conserved residue(s) required for the propagation of feature annotation.</text>
</comment>
<name>Q6KIK8_MYCM1</name>
<dbReference type="InterPro" id="IPR023405">
    <property type="entry name" value="Topo_IA_core_domain"/>
</dbReference>
<dbReference type="Pfam" id="PF01131">
    <property type="entry name" value="Topoisom_bac"/>
    <property type="match status" value="1"/>
</dbReference>
<evidence type="ECO:0000256" key="3">
    <source>
        <dbReference type="ARBA" id="ARBA00022723"/>
    </source>
</evidence>
<evidence type="ECO:0000259" key="11">
    <source>
        <dbReference type="PROSITE" id="PS50880"/>
    </source>
</evidence>
<dbReference type="GO" id="GO:0008270">
    <property type="term" value="F:zinc ion binding"/>
    <property type="evidence" value="ECO:0007669"/>
    <property type="project" value="UniProtKB-KW"/>
</dbReference>
<dbReference type="Gene3D" id="1.10.460.10">
    <property type="entry name" value="Topoisomerase I, domain 2"/>
    <property type="match status" value="1"/>
</dbReference>
<keyword evidence="6" id="KW-0460">Magnesium</keyword>
<feature type="site" description="Interaction with DNA" evidence="10">
    <location>
        <position position="140"/>
    </location>
</feature>
<dbReference type="InterPro" id="IPR034149">
    <property type="entry name" value="TOPRIM_TopoI"/>
</dbReference>
<dbReference type="InterPro" id="IPR028612">
    <property type="entry name" value="Topoisom_1_IA"/>
</dbReference>
<dbReference type="CDD" id="cd03363">
    <property type="entry name" value="TOPRIM_TopoIA_TopoI"/>
    <property type="match status" value="1"/>
</dbReference>
<keyword evidence="4" id="KW-0863">Zinc-finger</keyword>
<dbReference type="Gene3D" id="1.10.290.10">
    <property type="entry name" value="Topoisomerase I, domain 4"/>
    <property type="match status" value="1"/>
</dbReference>
<dbReference type="CDD" id="cd00186">
    <property type="entry name" value="TOP1Ac"/>
    <property type="match status" value="1"/>
</dbReference>
<dbReference type="OrthoDB" id="9804262at2"/>
<keyword evidence="8 10" id="KW-0238">DNA-binding</keyword>
<dbReference type="KEGG" id="mmo:MMOB0820"/>
<keyword evidence="5" id="KW-0862">Zinc</keyword>
<feature type="site" description="Interaction with DNA" evidence="10">
    <location>
        <position position="144"/>
    </location>
</feature>
<feature type="domain" description="Toprim" evidence="11">
    <location>
        <begin position="3"/>
        <end position="114"/>
    </location>
</feature>
<dbReference type="InterPro" id="IPR013826">
    <property type="entry name" value="Topo_IA_cen_sub3"/>
</dbReference>
<dbReference type="InterPro" id="IPR013824">
    <property type="entry name" value="Topo_IA_cen_sub1"/>
</dbReference>
<evidence type="ECO:0000256" key="4">
    <source>
        <dbReference type="ARBA" id="ARBA00022771"/>
    </source>
</evidence>
<evidence type="ECO:0000256" key="9">
    <source>
        <dbReference type="ARBA" id="ARBA00023235"/>
    </source>
</evidence>
<comment type="catalytic activity">
    <reaction evidence="1 10">
        <text>ATP-independent breakage of single-stranded DNA, followed by passage and rejoining.</text>
        <dbReference type="EC" id="5.6.2.1"/>
    </reaction>
</comment>
<dbReference type="HOGENOM" id="CLU_002929_4_3_14"/>
<gene>
    <name evidence="10 13" type="primary">topA</name>
    <name evidence="13" type="ordered locus">MMOB0820</name>
</gene>
<protein>
    <recommendedName>
        <fullName evidence="10">DNA topoisomerase 1</fullName>
        <ecNumber evidence="10">5.6.2.1</ecNumber>
    </recommendedName>
    <alternativeName>
        <fullName evidence="10">DNA topoisomerase I</fullName>
    </alternativeName>
</protein>
<dbReference type="Gene3D" id="3.30.65.10">
    <property type="entry name" value="Bacterial Topoisomerase I, domain 1"/>
    <property type="match status" value="1"/>
</dbReference>
<evidence type="ECO:0000256" key="1">
    <source>
        <dbReference type="ARBA" id="ARBA00000213"/>
    </source>
</evidence>
<dbReference type="GO" id="GO:0005694">
    <property type="term" value="C:chromosome"/>
    <property type="evidence" value="ECO:0007669"/>
    <property type="project" value="InterPro"/>
</dbReference>
<dbReference type="STRING" id="267748.MMOB0820"/>
<dbReference type="InterPro" id="IPR003601">
    <property type="entry name" value="Topo_IA_2"/>
</dbReference>
<dbReference type="RefSeq" id="WP_011264602.1">
    <property type="nucleotide sequence ID" value="NC_006908.1"/>
</dbReference>
<reference evidence="13 14" key="1">
    <citation type="journal article" date="2004" name="Genome Res.">
        <title>The complete genome and proteome of Mycoplasma mobile.</title>
        <authorList>
            <person name="Jaffe J.D."/>
            <person name="Stange-Thomann N."/>
            <person name="Smith C."/>
            <person name="DeCaprio D."/>
            <person name="Fisher S."/>
            <person name="Butler J."/>
            <person name="Calvo S."/>
            <person name="Elkins T."/>
            <person name="FitzGerald M.G."/>
            <person name="Hafez N."/>
            <person name="Kodira C.D."/>
            <person name="Major J."/>
            <person name="Wang S."/>
            <person name="Wilkinson J."/>
            <person name="Nicol R."/>
            <person name="Nusbaum C."/>
            <person name="Birren B."/>
            <person name="Berg H.C."/>
            <person name="Church G.M."/>
        </authorList>
    </citation>
    <scope>NUCLEOTIDE SEQUENCE [LARGE SCALE GENOMIC DNA]</scope>
    <source>
        <strain evidence="14">ATCC 43663 / 163K / NCTC 11711</strain>
    </source>
</reference>
<dbReference type="SMART" id="SM00437">
    <property type="entry name" value="TOP1Ac"/>
    <property type="match status" value="1"/>
</dbReference>
<comment type="subunit">
    <text evidence="10">Monomer.</text>
</comment>
<organism evidence="13 14">
    <name type="scientific">Mycoplasma mobile (strain ATCC 43663 / 163K / NCTC 11711)</name>
    <name type="common">Mesomycoplasma mobile</name>
    <dbReference type="NCBI Taxonomy" id="267748"/>
    <lineage>
        <taxon>Bacteria</taxon>
        <taxon>Bacillati</taxon>
        <taxon>Mycoplasmatota</taxon>
        <taxon>Mycoplasmoidales</taxon>
        <taxon>Metamycoplasmataceae</taxon>
        <taxon>Mesomycoplasma</taxon>
    </lineage>
</organism>
<evidence type="ECO:0000256" key="6">
    <source>
        <dbReference type="ARBA" id="ARBA00022842"/>
    </source>
</evidence>
<evidence type="ECO:0000256" key="8">
    <source>
        <dbReference type="ARBA" id="ARBA00023125"/>
    </source>
</evidence>
<dbReference type="Proteomes" id="UP000009072">
    <property type="component" value="Chromosome"/>
</dbReference>
<evidence type="ECO:0000256" key="5">
    <source>
        <dbReference type="ARBA" id="ARBA00022833"/>
    </source>
</evidence>
<feature type="site" description="Interaction with DNA" evidence="10">
    <location>
        <position position="475"/>
    </location>
</feature>
<dbReference type="HAMAP" id="MF_00952">
    <property type="entry name" value="Topoisom_1_prok"/>
    <property type="match status" value="1"/>
</dbReference>
<dbReference type="SUPFAM" id="SSF57783">
    <property type="entry name" value="Zinc beta-ribbon"/>
    <property type="match status" value="1"/>
</dbReference>
<evidence type="ECO:0000256" key="7">
    <source>
        <dbReference type="ARBA" id="ARBA00023029"/>
    </source>
</evidence>
<dbReference type="PANTHER" id="PTHR42785">
    <property type="entry name" value="DNA TOPOISOMERASE, TYPE IA, CORE"/>
    <property type="match status" value="1"/>
</dbReference>
<evidence type="ECO:0000259" key="12">
    <source>
        <dbReference type="PROSITE" id="PS52039"/>
    </source>
</evidence>
<dbReference type="PROSITE" id="PS00396">
    <property type="entry name" value="TOPO_IA_1"/>
    <property type="match status" value="1"/>
</dbReference>
<dbReference type="EC" id="5.6.2.1" evidence="10"/>
<dbReference type="InterPro" id="IPR013498">
    <property type="entry name" value="Topo_IA_Znf"/>
</dbReference>
<evidence type="ECO:0000313" key="14">
    <source>
        <dbReference type="Proteomes" id="UP000009072"/>
    </source>
</evidence>
<dbReference type="PRINTS" id="PR00417">
    <property type="entry name" value="PRTPISMRASEI"/>
</dbReference>
<proteinExistence type="inferred from homology"/>